<dbReference type="SUPFAM" id="SSF56529">
    <property type="entry name" value="FAH"/>
    <property type="match status" value="1"/>
</dbReference>
<dbReference type="Gene3D" id="3.90.850.10">
    <property type="entry name" value="Fumarylacetoacetase-like, C-terminal domain"/>
    <property type="match status" value="1"/>
</dbReference>
<evidence type="ECO:0000256" key="4">
    <source>
        <dbReference type="ARBA" id="ARBA00022723"/>
    </source>
</evidence>
<keyword evidence="17" id="KW-1185">Reference proteome</keyword>
<evidence type="ECO:0000256" key="1">
    <source>
        <dbReference type="ARBA" id="ARBA00004782"/>
    </source>
</evidence>
<reference evidence="16 17" key="1">
    <citation type="submission" date="2019-04" db="EMBL/GenBank/DDBJ databases">
        <title>Friends and foes A comparative genomics study of 23 Aspergillus species from section Flavi.</title>
        <authorList>
            <consortium name="DOE Joint Genome Institute"/>
            <person name="Kjaerbolling I."/>
            <person name="Vesth T."/>
            <person name="Frisvad J.C."/>
            <person name="Nybo J.L."/>
            <person name="Theobald S."/>
            <person name="Kildgaard S."/>
            <person name="Isbrandt T."/>
            <person name="Kuo A."/>
            <person name="Sato A."/>
            <person name="Lyhne E.K."/>
            <person name="Kogle M.E."/>
            <person name="Wiebenga A."/>
            <person name="Kun R.S."/>
            <person name="Lubbers R.J."/>
            <person name="Makela M.R."/>
            <person name="Barry K."/>
            <person name="Chovatia M."/>
            <person name="Clum A."/>
            <person name="Daum C."/>
            <person name="Haridas S."/>
            <person name="He G."/>
            <person name="LaButti K."/>
            <person name="Lipzen A."/>
            <person name="Mondo S."/>
            <person name="Riley R."/>
            <person name="Salamov A."/>
            <person name="Simmons B.A."/>
            <person name="Magnuson J.K."/>
            <person name="Henrissat B."/>
            <person name="Mortensen U.H."/>
            <person name="Larsen T.O."/>
            <person name="Devries R.P."/>
            <person name="Grigoriev I.V."/>
            <person name="Machida M."/>
            <person name="Baker S.E."/>
            <person name="Andersen M.R."/>
        </authorList>
    </citation>
    <scope>NUCLEOTIDE SEQUENCE [LARGE SCALE GENOMIC DNA]</scope>
    <source>
        <strain evidence="16 17">IBT 18842</strain>
    </source>
</reference>
<dbReference type="EC" id="3.7.1.2" evidence="3 13"/>
<keyword evidence="6 12" id="KW-0106">Calcium</keyword>
<feature type="binding site" evidence="12">
    <location>
        <position position="197"/>
    </location>
    <ligand>
        <name>Ca(2+)</name>
        <dbReference type="ChEBI" id="CHEBI:29108"/>
    </ligand>
</feature>
<keyword evidence="9 13" id="KW-0585">Phenylalanine catabolism</keyword>
<evidence type="ECO:0000313" key="16">
    <source>
        <dbReference type="EMBL" id="KAE8147153.1"/>
    </source>
</evidence>
<feature type="binding site" evidence="12">
    <location>
        <position position="251"/>
    </location>
    <ligand>
        <name>Mg(2+)</name>
        <dbReference type="ChEBI" id="CHEBI:18420"/>
    </ligand>
</feature>
<gene>
    <name evidence="16" type="ORF">BDV25DRAFT_169360</name>
</gene>
<feature type="domain" description="Fumarylacetoacetase-like C-terminal" evidence="14">
    <location>
        <begin position="131"/>
        <end position="427"/>
    </location>
</feature>
<comment type="catalytic activity">
    <reaction evidence="13">
        <text>4-fumarylacetoacetate + H2O = acetoacetate + fumarate + H(+)</text>
        <dbReference type="Rhea" id="RHEA:10244"/>
        <dbReference type="ChEBI" id="CHEBI:13705"/>
        <dbReference type="ChEBI" id="CHEBI:15377"/>
        <dbReference type="ChEBI" id="CHEBI:15378"/>
        <dbReference type="ChEBI" id="CHEBI:18034"/>
        <dbReference type="ChEBI" id="CHEBI:29806"/>
        <dbReference type="EC" id="3.7.1.2"/>
    </reaction>
</comment>
<sequence>MAAYIPYPFPIPENSPFPISNIPFGIFSTAKEPTPRPGTAVGDYVIDLSRLVSRGLLRADGNTVVQDALREPTLNSFAALPHPIRSKIRKDIQKLIGDEESPLYHKSGQSKFLAVRADVTMHLPFAIGGFTDYTCSLEHVTNLERLRGSSTIPPAFFTQPLAYNGRISSIVPSGTPIQRPYGLTTDRLYPSAKLDYEVELGMFVSTGVPVGDLIPASHARNHIFGFVLLNDWSARDVQFAEMVPLGPFNGKACGTSISVWVVTFDALEEAGAIIPVAVEEPVQGKMTSNPFLRHLEDISIDVSTYHSRNSDQRAPICRSNLKHSFWSPFQMLAHHTSAGCGLGPGDLIGTGTMSSSAEQVKRDFTMSTPGVGRLGCLQELTEGGAKPVQLGGDQSLTWLKDYDEVTLEGWAGEGRARIGFGEVTGRIVPSNPSLSMLTE</sequence>
<dbReference type="UniPathway" id="UPA00139">
    <property type="reaction ID" value="UER00341"/>
</dbReference>
<name>A0A5N6TLC8_ASPAV</name>
<feature type="binding site" evidence="12">
    <location>
        <position position="199"/>
    </location>
    <ligand>
        <name>Ca(2+)</name>
        <dbReference type="ChEBI" id="CHEBI:29108"/>
    </ligand>
</feature>
<dbReference type="InterPro" id="IPR036462">
    <property type="entry name" value="Fumarylacetoacetase_N_sf"/>
</dbReference>
<dbReference type="InterPro" id="IPR036663">
    <property type="entry name" value="Fumarylacetoacetase_C_sf"/>
</dbReference>
<dbReference type="AlphaFoldDB" id="A0A5N6TLC8"/>
<dbReference type="GO" id="GO:0046872">
    <property type="term" value="F:metal ion binding"/>
    <property type="evidence" value="ECO:0007669"/>
    <property type="project" value="UniProtKB-UniRule"/>
</dbReference>
<feature type="binding site" evidence="11">
    <location>
        <position position="238"/>
    </location>
    <ligand>
        <name>substrate</name>
    </ligand>
</feature>
<feature type="active site" description="Proton acceptor" evidence="10">
    <location>
        <position position="139"/>
    </location>
</feature>
<evidence type="ECO:0000256" key="2">
    <source>
        <dbReference type="ARBA" id="ARBA00010211"/>
    </source>
</evidence>
<comment type="pathway">
    <text evidence="1 13">Amino-acid degradation; L-phenylalanine degradation; acetoacetate and fumarate from L-phenylalanine: step 6/6.</text>
</comment>
<dbReference type="SUPFAM" id="SSF63433">
    <property type="entry name" value="Fumarylacetoacetate hydrolase, FAH, N-terminal domain"/>
    <property type="match status" value="1"/>
</dbReference>
<keyword evidence="7 12" id="KW-0460">Magnesium</keyword>
<evidence type="ECO:0000259" key="15">
    <source>
        <dbReference type="Pfam" id="PF09298"/>
    </source>
</evidence>
<accession>A0A5N6TLC8</accession>
<evidence type="ECO:0000256" key="11">
    <source>
        <dbReference type="PIRSR" id="PIRSR605959-2"/>
    </source>
</evidence>
<comment type="similarity">
    <text evidence="2 13">Belongs to the FAH family.</text>
</comment>
<dbReference type="EMBL" id="ML742222">
    <property type="protein sequence ID" value="KAE8147153.1"/>
    <property type="molecule type" value="Genomic_DNA"/>
</dbReference>
<feature type="binding site" evidence="11">
    <location>
        <position position="147"/>
    </location>
    <ligand>
        <name>substrate</name>
    </ligand>
</feature>
<evidence type="ECO:0000256" key="8">
    <source>
        <dbReference type="ARBA" id="ARBA00022878"/>
    </source>
</evidence>
<feature type="binding site" evidence="11">
    <location>
        <position position="352"/>
    </location>
    <ligand>
        <name>substrate</name>
    </ligand>
</feature>
<dbReference type="InterPro" id="IPR015377">
    <property type="entry name" value="Fumarylacetoacetase_N"/>
</dbReference>
<dbReference type="OrthoDB" id="9971669at2759"/>
<feature type="binding site" evidence="12">
    <location>
        <position position="231"/>
    </location>
    <ligand>
        <name>Mg(2+)</name>
        <dbReference type="ChEBI" id="CHEBI:18420"/>
    </ligand>
</feature>
<dbReference type="InterPro" id="IPR011234">
    <property type="entry name" value="Fumarylacetoacetase-like_C"/>
</dbReference>
<evidence type="ECO:0000256" key="13">
    <source>
        <dbReference type="RuleBase" id="RU366008"/>
    </source>
</evidence>
<evidence type="ECO:0000256" key="7">
    <source>
        <dbReference type="ARBA" id="ARBA00022842"/>
    </source>
</evidence>
<feature type="binding site" evidence="12">
    <location>
        <position position="132"/>
    </location>
    <ligand>
        <name>Ca(2+)</name>
        <dbReference type="ChEBI" id="CHEBI:29108"/>
    </ligand>
</feature>
<dbReference type="GO" id="GO:0004334">
    <property type="term" value="F:fumarylacetoacetase activity"/>
    <property type="evidence" value="ECO:0007669"/>
    <property type="project" value="UniProtKB-UniRule"/>
</dbReference>
<evidence type="ECO:0000256" key="10">
    <source>
        <dbReference type="PIRSR" id="PIRSR605959-1"/>
    </source>
</evidence>
<evidence type="ECO:0000256" key="5">
    <source>
        <dbReference type="ARBA" id="ARBA00022801"/>
    </source>
</evidence>
<feature type="binding site" evidence="12">
    <location>
        <position position="231"/>
    </location>
    <ligand>
        <name>Ca(2+)</name>
        <dbReference type="ChEBI" id="CHEBI:29108"/>
    </ligand>
</feature>
<evidence type="ECO:0000256" key="12">
    <source>
        <dbReference type="PIRSR" id="PIRSR605959-3"/>
    </source>
</evidence>
<keyword evidence="4 12" id="KW-0479">Metal-binding</keyword>
<keyword evidence="5 13" id="KW-0378">Hydrolase</keyword>
<dbReference type="InterPro" id="IPR005959">
    <property type="entry name" value="Fumarylacetoacetase"/>
</dbReference>
<evidence type="ECO:0000259" key="14">
    <source>
        <dbReference type="Pfam" id="PF01557"/>
    </source>
</evidence>
<protein>
    <recommendedName>
        <fullName evidence="3 13">Fumarylacetoacetase</fullName>
        <ecNumber evidence="3 13">3.7.1.2</ecNumber>
    </recommendedName>
    <alternativeName>
        <fullName evidence="13">Fumarylacetoacetate hydrolase</fullName>
    </alternativeName>
</protein>
<dbReference type="GO" id="GO:0006559">
    <property type="term" value="P:L-phenylalanine catabolic process"/>
    <property type="evidence" value="ECO:0007669"/>
    <property type="project" value="UniProtKB-UniRule"/>
</dbReference>
<dbReference type="PANTHER" id="PTHR43069">
    <property type="entry name" value="FUMARYLACETOACETASE"/>
    <property type="match status" value="1"/>
</dbReference>
<dbReference type="GO" id="GO:0006572">
    <property type="term" value="P:L-tyrosine catabolic process"/>
    <property type="evidence" value="ECO:0007669"/>
    <property type="project" value="UniProtKB-UniRule"/>
</dbReference>
<feature type="binding site" evidence="12">
    <location>
        <position position="255"/>
    </location>
    <ligand>
        <name>Mg(2+)</name>
        <dbReference type="ChEBI" id="CHEBI:18420"/>
    </ligand>
</feature>
<dbReference type="Pfam" id="PF01557">
    <property type="entry name" value="FAA_hydrolase"/>
    <property type="match status" value="1"/>
</dbReference>
<dbReference type="PANTHER" id="PTHR43069:SF5">
    <property type="entry name" value="FUMARYLACETOACETASE"/>
    <property type="match status" value="1"/>
</dbReference>
<comment type="cofactor">
    <cofactor evidence="13">
        <name>Mg(2+)</name>
        <dbReference type="ChEBI" id="CHEBI:18420"/>
    </cofactor>
    <cofactor evidence="13">
        <name>Ca(2+)</name>
        <dbReference type="ChEBI" id="CHEBI:29108"/>
    </cofactor>
</comment>
<evidence type="ECO:0000256" key="9">
    <source>
        <dbReference type="ARBA" id="ARBA00023232"/>
    </source>
</evidence>
<proteinExistence type="inferred from homology"/>
<dbReference type="GO" id="GO:1902000">
    <property type="term" value="P:homogentisate catabolic process"/>
    <property type="evidence" value="ECO:0007669"/>
    <property type="project" value="TreeGrafter"/>
</dbReference>
<evidence type="ECO:0000256" key="6">
    <source>
        <dbReference type="ARBA" id="ARBA00022837"/>
    </source>
</evidence>
<feature type="domain" description="Fumarylacetoacetase N-terminal" evidence="15">
    <location>
        <begin position="21"/>
        <end position="124"/>
    </location>
</feature>
<keyword evidence="8 13" id="KW-0828">Tyrosine catabolism</keyword>
<evidence type="ECO:0000313" key="17">
    <source>
        <dbReference type="Proteomes" id="UP000325780"/>
    </source>
</evidence>
<dbReference type="Pfam" id="PF09298">
    <property type="entry name" value="FAA_hydrolase_N"/>
    <property type="match status" value="1"/>
</dbReference>
<organism evidence="16 17">
    <name type="scientific">Aspergillus avenaceus</name>
    <dbReference type="NCBI Taxonomy" id="36643"/>
    <lineage>
        <taxon>Eukaryota</taxon>
        <taxon>Fungi</taxon>
        <taxon>Dikarya</taxon>
        <taxon>Ascomycota</taxon>
        <taxon>Pezizomycotina</taxon>
        <taxon>Eurotiomycetes</taxon>
        <taxon>Eurotiomycetidae</taxon>
        <taxon>Eurotiales</taxon>
        <taxon>Aspergillaceae</taxon>
        <taxon>Aspergillus</taxon>
        <taxon>Aspergillus subgen. Circumdati</taxon>
    </lineage>
</organism>
<evidence type="ECO:0000256" key="3">
    <source>
        <dbReference type="ARBA" id="ARBA00012094"/>
    </source>
</evidence>
<dbReference type="Proteomes" id="UP000325780">
    <property type="component" value="Unassembled WGS sequence"/>
</dbReference>
<dbReference type="Gene3D" id="2.30.30.230">
    <property type="entry name" value="Fumarylacetoacetase, N-terminal domain"/>
    <property type="match status" value="1"/>
</dbReference>